<feature type="transmembrane region" description="Helical" evidence="6">
    <location>
        <begin position="148"/>
        <end position="165"/>
    </location>
</feature>
<evidence type="ECO:0000313" key="9">
    <source>
        <dbReference type="Proteomes" id="UP001549104"/>
    </source>
</evidence>
<keyword evidence="9" id="KW-1185">Reference proteome</keyword>
<sequence length="302" mass="34021">MNRISFCLLVILTTGLMGSSFTIGKLGLAYSSPLLLVALRFTLAGIIMATIVKILNKPHPVKAIDWVWLVLIGLFQTAFVMGCIFMALRTITSGETSILTFMNPLLVVVFGTLFLKSRYHIQQWIGVLLGFIGVFLTLGSHLDFKVGTILGLLSAVSWAIATLLIKIHGFKFDTYVMTAYQMLFGGLILFLGSLLLEETFFKMTTQSILILLWLTIAASIIQFSIWFYLLQRGNQERTSAFLFLAPFFGVLTGWFLLHERLTWSILFGGLLIFAGIFLVNWKNNYEKEIEKTDENNERLSES</sequence>
<feature type="transmembrane region" description="Helical" evidence="6">
    <location>
        <begin position="124"/>
        <end position="142"/>
    </location>
</feature>
<dbReference type="InterPro" id="IPR050638">
    <property type="entry name" value="AA-Vitamin_Transporters"/>
</dbReference>
<dbReference type="Gene3D" id="1.10.3730.20">
    <property type="match status" value="2"/>
</dbReference>
<proteinExistence type="inferred from homology"/>
<dbReference type="Proteomes" id="UP001549104">
    <property type="component" value="Unassembled WGS sequence"/>
</dbReference>
<dbReference type="Pfam" id="PF00892">
    <property type="entry name" value="EamA"/>
    <property type="match status" value="2"/>
</dbReference>
<keyword evidence="5 6" id="KW-0472">Membrane</keyword>
<dbReference type="RefSeq" id="WP_338652457.1">
    <property type="nucleotide sequence ID" value="NZ_CP146246.1"/>
</dbReference>
<feature type="transmembrane region" description="Helical" evidence="6">
    <location>
        <begin position="263"/>
        <end position="281"/>
    </location>
</feature>
<reference evidence="8 9" key="1">
    <citation type="submission" date="2024-06" db="EMBL/GenBank/DDBJ databases">
        <title>Sorghum-associated microbial communities from plants grown in Nebraska, USA.</title>
        <authorList>
            <person name="Schachtman D."/>
        </authorList>
    </citation>
    <scope>NUCLEOTIDE SEQUENCE [LARGE SCALE GENOMIC DNA]</scope>
    <source>
        <strain evidence="8 9">1288</strain>
    </source>
</reference>
<protein>
    <submittedName>
        <fullName evidence="8">Drug/metabolite transporter (DMT)-like permease</fullName>
    </submittedName>
</protein>
<name>A0ABV2K6W6_SPOPS</name>
<dbReference type="InterPro" id="IPR037185">
    <property type="entry name" value="EmrE-like"/>
</dbReference>
<evidence type="ECO:0000313" key="8">
    <source>
        <dbReference type="EMBL" id="MET3656827.1"/>
    </source>
</evidence>
<dbReference type="InterPro" id="IPR000620">
    <property type="entry name" value="EamA_dom"/>
</dbReference>
<evidence type="ECO:0000256" key="3">
    <source>
        <dbReference type="ARBA" id="ARBA00022692"/>
    </source>
</evidence>
<evidence type="ECO:0000259" key="7">
    <source>
        <dbReference type="Pfam" id="PF00892"/>
    </source>
</evidence>
<comment type="similarity">
    <text evidence="2">Belongs to the EamA transporter family.</text>
</comment>
<feature type="transmembrane region" description="Helical" evidence="6">
    <location>
        <begin position="67"/>
        <end position="91"/>
    </location>
</feature>
<comment type="caution">
    <text evidence="8">The sequence shown here is derived from an EMBL/GenBank/DDBJ whole genome shotgun (WGS) entry which is preliminary data.</text>
</comment>
<evidence type="ECO:0000256" key="4">
    <source>
        <dbReference type="ARBA" id="ARBA00022989"/>
    </source>
</evidence>
<feature type="transmembrane region" description="Helical" evidence="6">
    <location>
        <begin position="240"/>
        <end position="257"/>
    </location>
</feature>
<dbReference type="PANTHER" id="PTHR32322:SF2">
    <property type="entry name" value="EAMA DOMAIN-CONTAINING PROTEIN"/>
    <property type="match status" value="1"/>
</dbReference>
<comment type="subcellular location">
    <subcellularLocation>
        <location evidence="1">Endomembrane system</location>
        <topology evidence="1">Multi-pass membrane protein</topology>
    </subcellularLocation>
</comment>
<gene>
    <name evidence="8" type="ORF">ABIC55_001914</name>
</gene>
<dbReference type="EMBL" id="JBEPME010000002">
    <property type="protein sequence ID" value="MET3656827.1"/>
    <property type="molecule type" value="Genomic_DNA"/>
</dbReference>
<feature type="transmembrane region" description="Helical" evidence="6">
    <location>
        <begin position="34"/>
        <end position="55"/>
    </location>
</feature>
<evidence type="ECO:0000256" key="1">
    <source>
        <dbReference type="ARBA" id="ARBA00004127"/>
    </source>
</evidence>
<keyword evidence="3 6" id="KW-0812">Transmembrane</keyword>
<feature type="transmembrane region" description="Helical" evidence="6">
    <location>
        <begin position="97"/>
        <end position="115"/>
    </location>
</feature>
<organism evidence="8 9">
    <name type="scientific">Sporosarcina psychrophila</name>
    <name type="common">Bacillus psychrophilus</name>
    <dbReference type="NCBI Taxonomy" id="1476"/>
    <lineage>
        <taxon>Bacteria</taxon>
        <taxon>Bacillati</taxon>
        <taxon>Bacillota</taxon>
        <taxon>Bacilli</taxon>
        <taxon>Bacillales</taxon>
        <taxon>Caryophanaceae</taxon>
        <taxon>Sporosarcina</taxon>
    </lineage>
</organism>
<feature type="transmembrane region" description="Helical" evidence="6">
    <location>
        <begin position="177"/>
        <end position="196"/>
    </location>
</feature>
<accession>A0ABV2K6W6</accession>
<evidence type="ECO:0000256" key="2">
    <source>
        <dbReference type="ARBA" id="ARBA00007362"/>
    </source>
</evidence>
<evidence type="ECO:0000256" key="6">
    <source>
        <dbReference type="SAM" id="Phobius"/>
    </source>
</evidence>
<feature type="domain" description="EamA" evidence="7">
    <location>
        <begin position="147"/>
        <end position="280"/>
    </location>
</feature>
<keyword evidence="4 6" id="KW-1133">Transmembrane helix</keyword>
<feature type="domain" description="EamA" evidence="7">
    <location>
        <begin position="7"/>
        <end position="138"/>
    </location>
</feature>
<dbReference type="SUPFAM" id="SSF103481">
    <property type="entry name" value="Multidrug resistance efflux transporter EmrE"/>
    <property type="match status" value="2"/>
</dbReference>
<feature type="transmembrane region" description="Helical" evidence="6">
    <location>
        <begin position="208"/>
        <end position="228"/>
    </location>
</feature>
<dbReference type="PANTHER" id="PTHR32322">
    <property type="entry name" value="INNER MEMBRANE TRANSPORTER"/>
    <property type="match status" value="1"/>
</dbReference>
<evidence type="ECO:0000256" key="5">
    <source>
        <dbReference type="ARBA" id="ARBA00023136"/>
    </source>
</evidence>